<evidence type="ECO:0000256" key="1">
    <source>
        <dbReference type="SAM" id="MobiDB-lite"/>
    </source>
</evidence>
<reference evidence="2" key="1">
    <citation type="journal article" date="2014" name="Nat. Commun.">
        <title>The emerging biofuel crop Camelina sativa retains a highly undifferentiated hexaploid genome structure.</title>
        <authorList>
            <person name="Kagale S."/>
            <person name="Koh C."/>
            <person name="Nixon J."/>
            <person name="Bollina V."/>
            <person name="Clarke W.E."/>
            <person name="Tuteja R."/>
            <person name="Spillane C."/>
            <person name="Robinson S.J."/>
            <person name="Links M.G."/>
            <person name="Clarke C."/>
            <person name="Higgins E.E."/>
            <person name="Huebert T."/>
            <person name="Sharpe A.G."/>
            <person name="Parkin I.A."/>
        </authorList>
    </citation>
    <scope>NUCLEOTIDE SEQUENCE [LARGE SCALE GENOMIC DNA]</scope>
    <source>
        <strain evidence="2">cv. DH55</strain>
    </source>
</reference>
<dbReference type="GeneID" id="104760468"/>
<sequence length="98" mass="10529">MSIESKGLANQEKKEMAKNLGIVLLLLVVLLVSCSINYALASPQPQELPPLTERGRMMIEVRSSTSQRARKRDLPPSPSPSSPPPSSSLAPGFEDNGS</sequence>
<accession>A0ABM1R9P9</accession>
<keyword evidence="2" id="KW-1185">Reference proteome</keyword>
<dbReference type="Proteomes" id="UP000694864">
    <property type="component" value="Chromosome 18"/>
</dbReference>
<feature type="compositionally biased region" description="Pro residues" evidence="1">
    <location>
        <begin position="75"/>
        <end position="86"/>
    </location>
</feature>
<dbReference type="PROSITE" id="PS51257">
    <property type="entry name" value="PROKAR_LIPOPROTEIN"/>
    <property type="match status" value="1"/>
</dbReference>
<evidence type="ECO:0000313" key="3">
    <source>
        <dbReference type="RefSeq" id="XP_019095737.1"/>
    </source>
</evidence>
<dbReference type="RefSeq" id="XP_019095737.1">
    <property type="nucleotide sequence ID" value="XM_019240192.1"/>
</dbReference>
<reference evidence="3" key="2">
    <citation type="submission" date="2025-08" db="UniProtKB">
        <authorList>
            <consortium name="RefSeq"/>
        </authorList>
    </citation>
    <scope>IDENTIFICATION</scope>
    <source>
        <tissue evidence="3">Leaf</tissue>
    </source>
</reference>
<name>A0ABM1R9P9_CAMSA</name>
<feature type="region of interest" description="Disordered" evidence="1">
    <location>
        <begin position="59"/>
        <end position="98"/>
    </location>
</feature>
<protein>
    <submittedName>
        <fullName evidence="3">Uncharacterized protein LOC104760468</fullName>
    </submittedName>
</protein>
<organism evidence="2 3">
    <name type="scientific">Camelina sativa</name>
    <name type="common">False flax</name>
    <name type="synonym">Myagrum sativum</name>
    <dbReference type="NCBI Taxonomy" id="90675"/>
    <lineage>
        <taxon>Eukaryota</taxon>
        <taxon>Viridiplantae</taxon>
        <taxon>Streptophyta</taxon>
        <taxon>Embryophyta</taxon>
        <taxon>Tracheophyta</taxon>
        <taxon>Spermatophyta</taxon>
        <taxon>Magnoliopsida</taxon>
        <taxon>eudicotyledons</taxon>
        <taxon>Gunneridae</taxon>
        <taxon>Pentapetalae</taxon>
        <taxon>rosids</taxon>
        <taxon>malvids</taxon>
        <taxon>Brassicales</taxon>
        <taxon>Brassicaceae</taxon>
        <taxon>Camelineae</taxon>
        <taxon>Camelina</taxon>
    </lineage>
</organism>
<evidence type="ECO:0000313" key="2">
    <source>
        <dbReference type="Proteomes" id="UP000694864"/>
    </source>
</evidence>
<gene>
    <name evidence="3" type="primary">LOC104760468</name>
</gene>
<proteinExistence type="predicted"/>